<evidence type="ECO:0000313" key="3">
    <source>
        <dbReference type="WBParaSite" id="ALUE_0001145701-mRNA-1"/>
    </source>
</evidence>
<dbReference type="AlphaFoldDB" id="A0A0M3I413"/>
<sequence>LHCAFNSEEILCSWSRDSDQKQKRKKVEARKSKLDRPKGAKTTPPFNPCTRRIEQMQKCVSAMEEQSTKSKANSFASSVTNSRIARDTGTL</sequence>
<feature type="region of interest" description="Disordered" evidence="1">
    <location>
        <begin position="61"/>
        <end position="91"/>
    </location>
</feature>
<protein>
    <submittedName>
        <fullName evidence="3">G protein gamma domain-containing protein</fullName>
    </submittedName>
</protein>
<keyword evidence="2" id="KW-1185">Reference proteome</keyword>
<dbReference type="WBParaSite" id="ALUE_0001145701-mRNA-1">
    <property type="protein sequence ID" value="ALUE_0001145701-mRNA-1"/>
    <property type="gene ID" value="ALUE_0001145701"/>
</dbReference>
<reference evidence="3" key="1">
    <citation type="submission" date="2017-02" db="UniProtKB">
        <authorList>
            <consortium name="WormBaseParasite"/>
        </authorList>
    </citation>
    <scope>IDENTIFICATION</scope>
</reference>
<proteinExistence type="predicted"/>
<dbReference type="Proteomes" id="UP000036681">
    <property type="component" value="Unplaced"/>
</dbReference>
<accession>A0A0M3I413</accession>
<organism evidence="2 3">
    <name type="scientific">Ascaris lumbricoides</name>
    <name type="common">Giant roundworm</name>
    <dbReference type="NCBI Taxonomy" id="6252"/>
    <lineage>
        <taxon>Eukaryota</taxon>
        <taxon>Metazoa</taxon>
        <taxon>Ecdysozoa</taxon>
        <taxon>Nematoda</taxon>
        <taxon>Chromadorea</taxon>
        <taxon>Rhabditida</taxon>
        <taxon>Spirurina</taxon>
        <taxon>Ascaridomorpha</taxon>
        <taxon>Ascaridoidea</taxon>
        <taxon>Ascarididae</taxon>
        <taxon>Ascaris</taxon>
    </lineage>
</organism>
<feature type="compositionally biased region" description="Basic and acidic residues" evidence="1">
    <location>
        <begin position="29"/>
        <end position="38"/>
    </location>
</feature>
<evidence type="ECO:0000256" key="1">
    <source>
        <dbReference type="SAM" id="MobiDB-lite"/>
    </source>
</evidence>
<name>A0A0M3I413_ASCLU</name>
<evidence type="ECO:0000313" key="2">
    <source>
        <dbReference type="Proteomes" id="UP000036681"/>
    </source>
</evidence>
<feature type="compositionally biased region" description="Polar residues" evidence="1">
    <location>
        <begin position="69"/>
        <end position="91"/>
    </location>
</feature>
<feature type="region of interest" description="Disordered" evidence="1">
    <location>
        <begin position="16"/>
        <end position="49"/>
    </location>
</feature>